<evidence type="ECO:0000313" key="1">
    <source>
        <dbReference type="EMBL" id="GAA2692075.1"/>
    </source>
</evidence>
<name>A0ABP6FID3_9ACTN</name>
<reference evidence="2" key="1">
    <citation type="journal article" date="2019" name="Int. J. Syst. Evol. Microbiol.">
        <title>The Global Catalogue of Microorganisms (GCM) 10K type strain sequencing project: providing services to taxonomists for standard genome sequencing and annotation.</title>
        <authorList>
            <consortium name="The Broad Institute Genomics Platform"/>
            <consortium name="The Broad Institute Genome Sequencing Center for Infectious Disease"/>
            <person name="Wu L."/>
            <person name="Ma J."/>
        </authorList>
    </citation>
    <scope>NUCLEOTIDE SEQUENCE [LARGE SCALE GENOMIC DNA]</scope>
    <source>
        <strain evidence="2">JCM 16374</strain>
    </source>
</reference>
<keyword evidence="2" id="KW-1185">Reference proteome</keyword>
<sequence>MATGPLVVPVRVHARTMPFRKNKAFVRWRPDFRGALSSHRPVEPDPFNGFNLNQSRDKGIRLHWQLPDALCHADTTADSRPSLPLVPNRWLVLRYATNADGKKRTTASWMVDSDRLRKTIDDGDAAAARYARPDSSGKLETCWIGEVKSAEGWSEPRPHDSQFLTCVGPGLTAFASFQPYCHNVFSLRDNASGMENEWFAVSYLVVGWYSRAADDILTTTTDPRRLGWRLPPGMTEFPKRSLFVGNALSVIWDPTGQKDVKESMPDPDKVIHGQKAVQVAIGHSASDALTALTGPASTTGSLLTALQHGLIDESDTPATTAHTLHRDWFHRTPARFRWSWQAGTADRQEGPHAIPPVEHLNTLEAALAHAEACLRGAQARLYHLWWLRNLPDSKHPAQVTEKLNADLDPAVTTSLAARVKKLHGDVTELRRRLKTGTEHSIAADLTRHPHGHDYAPTDPVVLIRGARGRRQPAIPPPPKCRASDKLITAFRDKNGTTVTPQLPAGAWKKLPAPGSGQGSPSPTALAGELWLLHEATRLASSQPATHPTRLEELYAKPDQATGTLPDLTDRWTAEPWSPLFVLWKAEVHPLSFPSGSGGTSGSAEGAWALDGDGRLQWTRSKAATSPGPTVHGRSLLTPSVPHILQRQLEHHSHSLTGDAAERLRTEAEEAGTLDLLSQTLHGLNPWIVLSSEDAHATPAGMPPRHYPGTEKLVAGGPRSIPLEQELKDTGRAFRPLCSGQMLLTRLSVVDNFGRSLDLITKNYASDQLARSPHIVPRQPVRDEAANKWVQLTPRLQQPARLRLDYLSATDDRRVIDPVLATTAQPSPVAGWLLVNHLAKSLLVYAPSGEPAGELRTAVKKNGESHIVWRPVPHCADLDPATMPHLHAFVTALRGRPHKALSALVTSIDRISATIAPGPGATARDLSLLLGRPIVLLRARLRGELAGPITVSPQWKHVGTSGDDAYTKAPFTVRLGAAALPSDGLYGYVQGSSYDTVYVTDPRPPQSDGYLSPGPRHDGVKVTFTPRPDPAAPPDPSLDTRVTLLADPFAAVHAFTDVVPAEDIRLPERYVSPFVHSGRAAFRTGPLLATEELLGKLRMPRPAAWQGEWTFVERRDDKTWRDYAISTAGTEAQISDKALDAGRPPARDGFLYLRTPPPS</sequence>
<dbReference type="RefSeq" id="WP_344584598.1">
    <property type="nucleotide sequence ID" value="NZ_BAAARK010000059.1"/>
</dbReference>
<comment type="caution">
    <text evidence="1">The sequence shown here is derived from an EMBL/GenBank/DDBJ whole genome shotgun (WGS) entry which is preliminary data.</text>
</comment>
<dbReference type="Proteomes" id="UP001500994">
    <property type="component" value="Unassembled WGS sequence"/>
</dbReference>
<accession>A0ABP6FID3</accession>
<protein>
    <submittedName>
        <fullName evidence="1">Uncharacterized protein</fullName>
    </submittedName>
</protein>
<organism evidence="1 2">
    <name type="scientific">Streptomyces lunalinharesii</name>
    <dbReference type="NCBI Taxonomy" id="333384"/>
    <lineage>
        <taxon>Bacteria</taxon>
        <taxon>Bacillati</taxon>
        <taxon>Actinomycetota</taxon>
        <taxon>Actinomycetes</taxon>
        <taxon>Kitasatosporales</taxon>
        <taxon>Streptomycetaceae</taxon>
        <taxon>Streptomyces</taxon>
    </lineage>
</organism>
<gene>
    <name evidence="1" type="ORF">GCM10009864_78270</name>
</gene>
<proteinExistence type="predicted"/>
<evidence type="ECO:0000313" key="2">
    <source>
        <dbReference type="Proteomes" id="UP001500994"/>
    </source>
</evidence>
<dbReference type="EMBL" id="BAAARK010000059">
    <property type="protein sequence ID" value="GAA2692075.1"/>
    <property type="molecule type" value="Genomic_DNA"/>
</dbReference>